<feature type="binding site" evidence="10">
    <location>
        <position position="55"/>
    </location>
    <ligand>
        <name>Mg(2+)</name>
        <dbReference type="ChEBI" id="CHEBI:18420"/>
        <label>1</label>
    </ligand>
</feature>
<evidence type="ECO:0000256" key="7">
    <source>
        <dbReference type="ARBA" id="ARBA00022842"/>
    </source>
</evidence>
<dbReference type="GO" id="GO:0003906">
    <property type="term" value="F:DNA-(apurinic or apyrimidinic site) endonuclease activity"/>
    <property type="evidence" value="ECO:0007669"/>
    <property type="project" value="TreeGrafter"/>
</dbReference>
<evidence type="ECO:0000259" key="12">
    <source>
        <dbReference type="Pfam" id="PF14529"/>
    </source>
</evidence>
<feature type="binding site" evidence="10">
    <location>
        <position position="274"/>
    </location>
    <ligand>
        <name>Mg(2+)</name>
        <dbReference type="ChEBI" id="CHEBI:18420"/>
        <label>1</label>
    </ligand>
</feature>
<dbReference type="OMA" id="QIWINSI"/>
<dbReference type="PANTHER" id="PTHR22748:SF26">
    <property type="entry name" value="ENDONUCLEASE_EXONUCLEASE_PHOSPHATASE DOMAIN-CONTAINING PROTEIN"/>
    <property type="match status" value="1"/>
</dbReference>
<feature type="binding site" evidence="10">
    <location>
        <position position="275"/>
    </location>
    <ligand>
        <name>Mg(2+)</name>
        <dbReference type="ChEBI" id="CHEBI:18420"/>
        <label>1</label>
    </ligand>
</feature>
<feature type="binding site" evidence="10">
    <location>
        <position position="84"/>
    </location>
    <ligand>
        <name>Mg(2+)</name>
        <dbReference type="ChEBI" id="CHEBI:18420"/>
        <label>1</label>
    </ligand>
</feature>
<dbReference type="PANTHER" id="PTHR22748">
    <property type="entry name" value="AP ENDONUCLEASE"/>
    <property type="match status" value="1"/>
</dbReference>
<dbReference type="InterPro" id="IPR005135">
    <property type="entry name" value="Endo/exonuclease/phosphatase"/>
</dbReference>
<feature type="site" description="Transition state stabilizer" evidence="11">
    <location>
        <position position="188"/>
    </location>
</feature>
<feature type="binding site" evidence="10">
    <location>
        <position position="188"/>
    </location>
    <ligand>
        <name>Mg(2+)</name>
        <dbReference type="ChEBI" id="CHEBI:18420"/>
        <label>1</label>
    </ligand>
</feature>
<feature type="active site" description="Proton acceptor" evidence="9">
    <location>
        <position position="275"/>
    </location>
</feature>
<evidence type="ECO:0000256" key="5">
    <source>
        <dbReference type="ARBA" id="ARBA00022763"/>
    </source>
</evidence>
<dbReference type="GO" id="GO:0046872">
    <property type="term" value="F:metal ion binding"/>
    <property type="evidence" value="ECO:0007669"/>
    <property type="project" value="UniProtKB-KW"/>
</dbReference>
<keyword evidence="6" id="KW-0378">Hydrolase</keyword>
<evidence type="ECO:0000256" key="6">
    <source>
        <dbReference type="ARBA" id="ARBA00022801"/>
    </source>
</evidence>
<keyword evidence="7 10" id="KW-0460">Magnesium</keyword>
<feature type="site" description="Important for catalytic activity" evidence="11">
    <location>
        <position position="250"/>
    </location>
</feature>
<evidence type="ECO:0000256" key="8">
    <source>
        <dbReference type="ARBA" id="ARBA00023204"/>
    </source>
</evidence>
<sequence>MQNVLHFSVSLSRTRDGKKKNLLELIRKFKSVFHHNIDITMTNQSDYKLTIISHNAKGLNTPVKWRMAYKNYLAHHADIIVIQETHFKKGREPKFLHPHLTRCYYSSATNKTRGVAILIRESCPLVVHTSHMDREGRILLLQAQLNDKPITIVGIYAPNTKQSRFFSHLNNFVTNKKSGDLVVTTDFNNVLDVKLDCSSHRRDRGTGRANRALIQFLKDEYLFDIWRNLNPKQKDFTFYSSPHKSYSRIDLILISGTYLPYLYDSSIEPKTWSDHSPILGTLLIPQLQASRGKWRLNESLLSDDTFCKDLYKQINYYFKENCQTKQ</sequence>
<accession>A0A974D6D0</accession>
<dbReference type="InterPro" id="IPR036691">
    <property type="entry name" value="Endo/exonu/phosph_ase_sf"/>
</dbReference>
<dbReference type="EC" id="3.1.11.2" evidence="3"/>
<dbReference type="SUPFAM" id="SSF56219">
    <property type="entry name" value="DNase I-like"/>
    <property type="match status" value="1"/>
</dbReference>
<feature type="active site" evidence="9">
    <location>
        <position position="156"/>
    </location>
</feature>
<evidence type="ECO:0000256" key="3">
    <source>
        <dbReference type="ARBA" id="ARBA00012115"/>
    </source>
</evidence>
<protein>
    <recommendedName>
        <fullName evidence="3">exodeoxyribonuclease III</fullName>
        <ecNumber evidence="3">3.1.11.2</ecNumber>
    </recommendedName>
</protein>
<evidence type="ECO:0000256" key="2">
    <source>
        <dbReference type="ARBA" id="ARBA00007092"/>
    </source>
</evidence>
<keyword evidence="5" id="KW-0227">DNA damage</keyword>
<gene>
    <name evidence="13" type="ORF">XELAEV_18020137mg</name>
</gene>
<keyword evidence="8" id="KW-0234">DNA repair</keyword>
<dbReference type="GO" id="GO:0006284">
    <property type="term" value="P:base-excision repair"/>
    <property type="evidence" value="ECO:0007669"/>
    <property type="project" value="TreeGrafter"/>
</dbReference>
<dbReference type="Gene3D" id="3.60.10.10">
    <property type="entry name" value="Endonuclease/exonuclease/phosphatase"/>
    <property type="match status" value="1"/>
</dbReference>
<evidence type="ECO:0000313" key="14">
    <source>
        <dbReference type="Proteomes" id="UP000694892"/>
    </source>
</evidence>
<dbReference type="GO" id="GO:0008081">
    <property type="term" value="F:phosphoric diester hydrolase activity"/>
    <property type="evidence" value="ECO:0007669"/>
    <property type="project" value="TreeGrafter"/>
</dbReference>
<evidence type="ECO:0000256" key="11">
    <source>
        <dbReference type="PIRSR" id="PIRSR604808-3"/>
    </source>
</evidence>
<dbReference type="EMBL" id="CM004471">
    <property type="protein sequence ID" value="OCT86454.1"/>
    <property type="molecule type" value="Genomic_DNA"/>
</dbReference>
<name>A0A974D6D0_XENLA</name>
<feature type="active site" description="Proton donor/acceptor" evidence="9">
    <location>
        <position position="186"/>
    </location>
</feature>
<evidence type="ECO:0000256" key="9">
    <source>
        <dbReference type="PIRSR" id="PIRSR604808-1"/>
    </source>
</evidence>
<organism evidence="13 14">
    <name type="scientific">Xenopus laevis</name>
    <name type="common">African clawed frog</name>
    <dbReference type="NCBI Taxonomy" id="8355"/>
    <lineage>
        <taxon>Eukaryota</taxon>
        <taxon>Metazoa</taxon>
        <taxon>Chordata</taxon>
        <taxon>Craniata</taxon>
        <taxon>Vertebrata</taxon>
        <taxon>Euteleostomi</taxon>
        <taxon>Amphibia</taxon>
        <taxon>Batrachia</taxon>
        <taxon>Anura</taxon>
        <taxon>Pipoidea</taxon>
        <taxon>Pipidae</taxon>
        <taxon>Xenopodinae</taxon>
        <taxon>Xenopus</taxon>
        <taxon>Xenopus</taxon>
    </lineage>
</organism>
<dbReference type="AlphaFoldDB" id="A0A974D6D0"/>
<keyword evidence="4 10" id="KW-0479">Metal-binding</keyword>
<dbReference type="GO" id="GO:0008311">
    <property type="term" value="F:double-stranded DNA 3'-5' DNA exonuclease activity"/>
    <property type="evidence" value="ECO:0007669"/>
    <property type="project" value="UniProtKB-EC"/>
</dbReference>
<comment type="cofactor">
    <cofactor evidence="10">
        <name>Mg(2+)</name>
        <dbReference type="ChEBI" id="CHEBI:18420"/>
    </cofactor>
    <cofactor evidence="10">
        <name>Mn(2+)</name>
        <dbReference type="ChEBI" id="CHEBI:29035"/>
    </cofactor>
    <text evidence="10">Probably binds two magnesium or manganese ions per subunit.</text>
</comment>
<dbReference type="GO" id="GO:0005634">
    <property type="term" value="C:nucleus"/>
    <property type="evidence" value="ECO:0007669"/>
    <property type="project" value="TreeGrafter"/>
</dbReference>
<reference evidence="14" key="1">
    <citation type="journal article" date="2016" name="Nature">
        <title>Genome evolution in the allotetraploid frog Xenopus laevis.</title>
        <authorList>
            <person name="Session A.M."/>
            <person name="Uno Y."/>
            <person name="Kwon T."/>
            <person name="Chapman J.A."/>
            <person name="Toyoda A."/>
            <person name="Takahashi S."/>
            <person name="Fukui A."/>
            <person name="Hikosaka A."/>
            <person name="Suzuki A."/>
            <person name="Kondo M."/>
            <person name="van Heeringen S.J."/>
            <person name="Quigley I."/>
            <person name="Heinz S."/>
            <person name="Ogino H."/>
            <person name="Ochi H."/>
            <person name="Hellsten U."/>
            <person name="Lyons J.B."/>
            <person name="Simakov O."/>
            <person name="Putnam N."/>
            <person name="Stites J."/>
            <person name="Kuroki Y."/>
            <person name="Tanaka T."/>
            <person name="Michiue T."/>
            <person name="Watanabe M."/>
            <person name="Bogdanovic O."/>
            <person name="Lister R."/>
            <person name="Georgiou G."/>
            <person name="Paranjpe S.S."/>
            <person name="van Kruijsbergen I."/>
            <person name="Shu S."/>
            <person name="Carlson J."/>
            <person name="Kinoshita T."/>
            <person name="Ohta Y."/>
            <person name="Mawaribuchi S."/>
            <person name="Jenkins J."/>
            <person name="Grimwood J."/>
            <person name="Schmutz J."/>
            <person name="Mitros T."/>
            <person name="Mozaffari S.V."/>
            <person name="Suzuki Y."/>
            <person name="Haramoto Y."/>
            <person name="Yamamoto T.S."/>
            <person name="Takagi C."/>
            <person name="Heald R."/>
            <person name="Miller K."/>
            <person name="Haudenschild C."/>
            <person name="Kitzman J."/>
            <person name="Nakayama T."/>
            <person name="Izutsu Y."/>
            <person name="Robert J."/>
            <person name="Fortriede J."/>
            <person name="Burns K."/>
            <person name="Lotay V."/>
            <person name="Karimi K."/>
            <person name="Yasuoka Y."/>
            <person name="Dichmann D.S."/>
            <person name="Flajnik M.F."/>
            <person name="Houston D.W."/>
            <person name="Shendure J."/>
            <person name="DuPasquier L."/>
            <person name="Vize P.D."/>
            <person name="Zorn A.M."/>
            <person name="Ito M."/>
            <person name="Marcotte E.M."/>
            <person name="Wallingford J.B."/>
            <person name="Ito Y."/>
            <person name="Asashima M."/>
            <person name="Ueno N."/>
            <person name="Matsuda Y."/>
            <person name="Veenstra G.J."/>
            <person name="Fujiyama A."/>
            <person name="Harland R.M."/>
            <person name="Taira M."/>
            <person name="Rokhsar D.S."/>
        </authorList>
    </citation>
    <scope>NUCLEOTIDE SEQUENCE [LARGE SCALE GENOMIC DNA]</scope>
    <source>
        <strain evidence="14">J</strain>
    </source>
</reference>
<evidence type="ECO:0000256" key="1">
    <source>
        <dbReference type="ARBA" id="ARBA00000493"/>
    </source>
</evidence>
<dbReference type="InterPro" id="IPR004808">
    <property type="entry name" value="AP_endonuc_1"/>
</dbReference>
<comment type="catalytic activity">
    <reaction evidence="1">
        <text>Exonucleolytic cleavage in the 3'- to 5'-direction to yield nucleoside 5'-phosphates.</text>
        <dbReference type="EC" id="3.1.11.2"/>
    </reaction>
</comment>
<dbReference type="Pfam" id="PF14529">
    <property type="entry name" value="Exo_endo_phos_2"/>
    <property type="match status" value="1"/>
</dbReference>
<proteinExistence type="inferred from homology"/>
<evidence type="ECO:0000256" key="10">
    <source>
        <dbReference type="PIRSR" id="PIRSR604808-2"/>
    </source>
</evidence>
<evidence type="ECO:0000256" key="4">
    <source>
        <dbReference type="ARBA" id="ARBA00022723"/>
    </source>
</evidence>
<keyword evidence="10" id="KW-0464">Manganese</keyword>
<comment type="similarity">
    <text evidence="2">Belongs to the DNA repair enzymes AP/ExoA family.</text>
</comment>
<feature type="domain" description="Endonuclease/exonuclease/phosphatase" evidence="12">
    <location>
        <begin position="150"/>
        <end position="278"/>
    </location>
</feature>
<dbReference type="CDD" id="cd09076">
    <property type="entry name" value="L1-EN"/>
    <property type="match status" value="1"/>
</dbReference>
<feature type="binding site" evidence="10">
    <location>
        <position position="186"/>
    </location>
    <ligand>
        <name>Mg(2+)</name>
        <dbReference type="ChEBI" id="CHEBI:18420"/>
        <label>1</label>
    </ligand>
</feature>
<feature type="site" description="Interaction with DNA substrate" evidence="11">
    <location>
        <position position="275"/>
    </location>
</feature>
<dbReference type="Proteomes" id="UP000694892">
    <property type="component" value="Chromosome 3S"/>
</dbReference>
<evidence type="ECO:0000313" key="13">
    <source>
        <dbReference type="EMBL" id="OCT86454.1"/>
    </source>
</evidence>